<protein>
    <submittedName>
        <fullName evidence="3">Uncharacterized protein</fullName>
    </submittedName>
</protein>
<accession>E8NAB1</accession>
<evidence type="ECO:0000256" key="1">
    <source>
        <dbReference type="SAM" id="MobiDB-lite"/>
    </source>
</evidence>
<keyword evidence="2" id="KW-1133">Transmembrane helix</keyword>
<dbReference type="Proteomes" id="UP000008975">
    <property type="component" value="Chromosome"/>
</dbReference>
<dbReference type="RefSeq" id="WP_013583472.1">
    <property type="nucleotide sequence ID" value="NC_015125.1"/>
</dbReference>
<feature type="region of interest" description="Disordered" evidence="1">
    <location>
        <begin position="59"/>
        <end position="80"/>
    </location>
</feature>
<name>E8NAB1_MICTS</name>
<proteinExistence type="predicted"/>
<dbReference type="EMBL" id="AP012052">
    <property type="protein sequence ID" value="BAJ73345.1"/>
    <property type="molecule type" value="Genomic_DNA"/>
</dbReference>
<gene>
    <name evidence="3" type="ordered locus">MTES_0381</name>
</gene>
<dbReference type="STRING" id="979556.MTES_0381"/>
<reference evidence="3 4" key="1">
    <citation type="journal article" date="2011" name="J. Bacteriol.">
        <title>Genome sequence of Microbacterium testaceum StLB037, an N-acylhomoserine lactone-degrading bacterium isolated from potato leaves.</title>
        <authorList>
            <person name="Morohoshi T."/>
            <person name="Wang W.-Z."/>
            <person name="Someya N."/>
            <person name="Ikeda T."/>
        </authorList>
    </citation>
    <scope>NUCLEOTIDE SEQUENCE [LARGE SCALE GENOMIC DNA]</scope>
    <source>
        <strain evidence="3 4">StLB037</strain>
    </source>
</reference>
<evidence type="ECO:0000256" key="2">
    <source>
        <dbReference type="SAM" id="Phobius"/>
    </source>
</evidence>
<keyword evidence="2" id="KW-0472">Membrane</keyword>
<dbReference type="AlphaFoldDB" id="E8NAB1"/>
<reference key="2">
    <citation type="submission" date="2011-02" db="EMBL/GenBank/DDBJ databases">
        <title>Genome sequence of Microbacterium testaceum StLB037.</title>
        <authorList>
            <person name="Morohoshi T."/>
            <person name="Wang W.Z."/>
            <person name="Someya N."/>
            <person name="Ikeda T."/>
        </authorList>
    </citation>
    <scope>NUCLEOTIDE SEQUENCE</scope>
    <source>
        <strain>StLB037</strain>
    </source>
</reference>
<evidence type="ECO:0000313" key="4">
    <source>
        <dbReference type="Proteomes" id="UP000008975"/>
    </source>
</evidence>
<dbReference type="HOGENOM" id="CLU_688516_0_0_11"/>
<keyword evidence="2" id="KW-0812">Transmembrane</keyword>
<feature type="transmembrane region" description="Helical" evidence="2">
    <location>
        <begin position="32"/>
        <end position="52"/>
    </location>
</feature>
<dbReference type="KEGG" id="mts:MTES_0381"/>
<evidence type="ECO:0000313" key="3">
    <source>
        <dbReference type="EMBL" id="BAJ73345.1"/>
    </source>
</evidence>
<organism evidence="3 4">
    <name type="scientific">Microbacterium testaceum (strain StLB037)</name>
    <dbReference type="NCBI Taxonomy" id="979556"/>
    <lineage>
        <taxon>Bacteria</taxon>
        <taxon>Bacillati</taxon>
        <taxon>Actinomycetota</taxon>
        <taxon>Actinomycetes</taxon>
        <taxon>Micrococcales</taxon>
        <taxon>Microbacteriaceae</taxon>
        <taxon>Microbacterium</taxon>
    </lineage>
</organism>
<sequence length="400" mass="40485">MNDQLTPDERAAMRSRILGGARDIKPVGAHRGAVIAGAIAAVLVVAIAGGVATTSTLSAPQIANTPSPSPTATVAPVVPTPTLTPTPTPTPTFTPTLAPAPSTPVVAFNGDCGQMLTDTDLSELLVGGPGRLYTEPGLGTNVEDSLALLGGLSCIWIGNQDSISVVVAAPSAVATDLQASMASVTCSVDRGCATGRVVGDLWVGVLVSATAGNYEAGFTQDEVSAASARLDRVISRVAAKPHASPVASFGSVHADGWVLSDCVALKGRMEGITGLSLEMQIAPGAYPTPTRPVESLLMSSAGVSTCLFREPADGSREMIEVTLMPGASAPPASALAVTGTSETSVPGADRAWVHADPSRGYLTDLVAVVGDNRLLVRRFTGSPSGTDADKIAAAVLESVR</sequence>